<dbReference type="InterPro" id="IPR001650">
    <property type="entry name" value="Helicase_C-like"/>
</dbReference>
<gene>
    <name evidence="18" type="primary">RRP3</name>
    <name evidence="18" type="ORF">TWF696_001271</name>
</gene>
<comment type="caution">
    <text evidence="18">The sequence shown here is derived from an EMBL/GenBank/DDBJ whole genome shotgun (WGS) entry which is preliminary data.</text>
</comment>
<accession>A0AAV9UC24</accession>
<evidence type="ECO:0000256" key="2">
    <source>
        <dbReference type="ARBA" id="ARBA00022517"/>
    </source>
</evidence>
<dbReference type="GO" id="GO:0010467">
    <property type="term" value="P:gene expression"/>
    <property type="evidence" value="ECO:0007669"/>
    <property type="project" value="UniProtKB-ARBA"/>
</dbReference>
<dbReference type="GO" id="GO:0003724">
    <property type="term" value="F:RNA helicase activity"/>
    <property type="evidence" value="ECO:0007669"/>
    <property type="project" value="InterPro"/>
</dbReference>
<evidence type="ECO:0000256" key="9">
    <source>
        <dbReference type="ARBA" id="ARBA00024350"/>
    </source>
</evidence>
<dbReference type="PANTHER" id="PTHR47959:SF24">
    <property type="entry name" value="ATP-DEPENDENT RNA HELICASE"/>
    <property type="match status" value="1"/>
</dbReference>
<dbReference type="GO" id="GO:0005634">
    <property type="term" value="C:nucleus"/>
    <property type="evidence" value="ECO:0007669"/>
    <property type="project" value="UniProtKB-SubCell"/>
</dbReference>
<evidence type="ECO:0000256" key="8">
    <source>
        <dbReference type="ARBA" id="ARBA00023242"/>
    </source>
</evidence>
<dbReference type="PROSITE" id="PS51194">
    <property type="entry name" value="HELICASE_CTER"/>
    <property type="match status" value="1"/>
</dbReference>
<keyword evidence="6 13" id="KW-0067">ATP-binding</keyword>
<comment type="subcellular location">
    <subcellularLocation>
        <location evidence="1">Nucleus</location>
    </subcellularLocation>
</comment>
<dbReference type="SMART" id="SM00490">
    <property type="entry name" value="HELICc"/>
    <property type="match status" value="1"/>
</dbReference>
<dbReference type="PROSITE" id="PS51195">
    <property type="entry name" value="Q_MOTIF"/>
    <property type="match status" value="1"/>
</dbReference>
<dbReference type="GO" id="GO:0005524">
    <property type="term" value="F:ATP binding"/>
    <property type="evidence" value="ECO:0007669"/>
    <property type="project" value="UniProtKB-KW"/>
</dbReference>
<dbReference type="Gene3D" id="3.40.50.300">
    <property type="entry name" value="P-loop containing nucleotide triphosphate hydrolases"/>
    <property type="match status" value="2"/>
</dbReference>
<dbReference type="InterPro" id="IPR014001">
    <property type="entry name" value="Helicase_ATP-bd"/>
</dbReference>
<evidence type="ECO:0000256" key="5">
    <source>
        <dbReference type="ARBA" id="ARBA00022806"/>
    </source>
</evidence>
<dbReference type="GO" id="GO:0003723">
    <property type="term" value="F:RNA binding"/>
    <property type="evidence" value="ECO:0007669"/>
    <property type="project" value="UniProtKB-KW"/>
</dbReference>
<keyword evidence="3 13" id="KW-0547">Nucleotide-binding</keyword>
<feature type="short sequence motif" description="Q motif" evidence="12">
    <location>
        <begin position="106"/>
        <end position="134"/>
    </location>
</feature>
<dbReference type="InterPro" id="IPR011545">
    <property type="entry name" value="DEAD/DEAH_box_helicase_dom"/>
</dbReference>
<dbReference type="Proteomes" id="UP001375240">
    <property type="component" value="Unassembled WGS sequence"/>
</dbReference>
<keyword evidence="8" id="KW-0539">Nucleus</keyword>
<dbReference type="GO" id="GO:0042254">
    <property type="term" value="P:ribosome biogenesis"/>
    <property type="evidence" value="ECO:0007669"/>
    <property type="project" value="UniProtKB-KW"/>
</dbReference>
<dbReference type="InterPro" id="IPR000629">
    <property type="entry name" value="RNA-helicase_DEAD-box_CS"/>
</dbReference>
<dbReference type="EMBL" id="JAVHNQ010000010">
    <property type="protein sequence ID" value="KAK6337792.1"/>
    <property type="molecule type" value="Genomic_DNA"/>
</dbReference>
<dbReference type="Pfam" id="PF00270">
    <property type="entry name" value="DEAD"/>
    <property type="match status" value="1"/>
</dbReference>
<feature type="domain" description="Helicase C-terminal" evidence="16">
    <location>
        <begin position="333"/>
        <end position="482"/>
    </location>
</feature>
<dbReference type="GO" id="GO:0005829">
    <property type="term" value="C:cytosol"/>
    <property type="evidence" value="ECO:0007669"/>
    <property type="project" value="TreeGrafter"/>
</dbReference>
<dbReference type="CDD" id="cd17954">
    <property type="entry name" value="DEADc_DDX47"/>
    <property type="match status" value="1"/>
</dbReference>
<dbReference type="CDD" id="cd18787">
    <property type="entry name" value="SF2_C_DEAD"/>
    <property type="match status" value="1"/>
</dbReference>
<keyword evidence="19" id="KW-1185">Reference proteome</keyword>
<feature type="region of interest" description="Disordered" evidence="14">
    <location>
        <begin position="1"/>
        <end position="107"/>
    </location>
</feature>
<feature type="domain" description="Helicase ATP-binding" evidence="15">
    <location>
        <begin position="137"/>
        <end position="310"/>
    </location>
</feature>
<evidence type="ECO:0000256" key="3">
    <source>
        <dbReference type="ARBA" id="ARBA00022741"/>
    </source>
</evidence>
<evidence type="ECO:0000256" key="12">
    <source>
        <dbReference type="PROSITE-ProRule" id="PRU00552"/>
    </source>
</evidence>
<feature type="compositionally biased region" description="Low complexity" evidence="14">
    <location>
        <begin position="88"/>
        <end position="98"/>
    </location>
</feature>
<feature type="compositionally biased region" description="Basic residues" evidence="14">
    <location>
        <begin position="1"/>
        <end position="15"/>
    </location>
</feature>
<feature type="compositionally biased region" description="Basic and acidic residues" evidence="14">
    <location>
        <begin position="519"/>
        <end position="528"/>
    </location>
</feature>
<dbReference type="Pfam" id="PF00271">
    <property type="entry name" value="Helicase_C"/>
    <property type="match status" value="1"/>
</dbReference>
<protein>
    <recommendedName>
        <fullName evidence="11">ATP-dependent rRNA helicase RRP3</fullName>
    </recommendedName>
    <alternativeName>
        <fullName evidence="10">ATP-dependent rRNA helicase rrp3</fullName>
    </alternativeName>
</protein>
<evidence type="ECO:0000313" key="18">
    <source>
        <dbReference type="EMBL" id="KAK6337792.1"/>
    </source>
</evidence>
<dbReference type="PANTHER" id="PTHR47959">
    <property type="entry name" value="ATP-DEPENDENT RNA HELICASE RHLE-RELATED"/>
    <property type="match status" value="1"/>
</dbReference>
<sequence length="528" mass="58193">MDRDRTHKTKKRKISRPSDEDELAPPSQPSLLDLVASIKKNTQAAETQTAGSKSEKGSKGSNGDAKKRRKPSPEENEAEERDNDEESAGPAVAPQAAEGEAEEPEKSFKELGIIDQLCENLELLKFHKPTPIQQASIPPALAGKDLIGLAETGSGKTAAFALPILQALYHSPHSTLFACILAPTRELAFQISEQTEALGGSLGVKTCVIVGGMDMMPQAIALAKRPHIIVATPGRLLDHLENTKGFSLRSLKYLVMDEADRLLDLDFGPIIEKILKVLPTTQRHTYLFSATMTDKVERLQRMSLTNPARVAVSSKYQTVKSLLQYFMLVPQKDKDTYLVYLVAERYAGKTMIIFTRTIMDAQRISIVLRLLGCAAIPLHGQLSQTGRLGALNKFKAGSRNILVATDVAARGLDIPTVDLVVNYDIAGDSKTYIHRVGRTARAGRSGVCVNLVTQYDIEEFTRIEKALGRKLDVLEVEKGEVSLLAESVGEAQRQAIREVKDWQEKKKEKGVGRKMRKGKRDDMDKEEV</sequence>
<dbReference type="PROSITE" id="PS51192">
    <property type="entry name" value="HELICASE_ATP_BIND_1"/>
    <property type="match status" value="1"/>
</dbReference>
<evidence type="ECO:0000256" key="7">
    <source>
        <dbReference type="ARBA" id="ARBA00022884"/>
    </source>
</evidence>
<name>A0AAV9UC24_9PEZI</name>
<proteinExistence type="inferred from homology"/>
<dbReference type="AlphaFoldDB" id="A0AAV9UC24"/>
<dbReference type="InterPro" id="IPR014014">
    <property type="entry name" value="RNA_helicase_DEAD_Q_motif"/>
</dbReference>
<feature type="compositionally biased region" description="Acidic residues" evidence="14">
    <location>
        <begin position="74"/>
        <end position="87"/>
    </location>
</feature>
<dbReference type="SUPFAM" id="SSF52540">
    <property type="entry name" value="P-loop containing nucleoside triphosphate hydrolases"/>
    <property type="match status" value="1"/>
</dbReference>
<reference evidence="18 19" key="1">
    <citation type="submission" date="2019-10" db="EMBL/GenBank/DDBJ databases">
        <authorList>
            <person name="Palmer J.M."/>
        </authorList>
    </citation>
    <scope>NUCLEOTIDE SEQUENCE [LARGE SCALE GENOMIC DNA]</scope>
    <source>
        <strain evidence="18 19">TWF696</strain>
    </source>
</reference>
<keyword evidence="2" id="KW-0690">Ribosome biogenesis</keyword>
<evidence type="ECO:0000256" key="6">
    <source>
        <dbReference type="ARBA" id="ARBA00022840"/>
    </source>
</evidence>
<evidence type="ECO:0000256" key="13">
    <source>
        <dbReference type="RuleBase" id="RU000492"/>
    </source>
</evidence>
<evidence type="ECO:0000256" key="11">
    <source>
        <dbReference type="ARBA" id="ARBA00024398"/>
    </source>
</evidence>
<feature type="domain" description="DEAD-box RNA helicase Q" evidence="17">
    <location>
        <begin position="106"/>
        <end position="134"/>
    </location>
</feature>
<evidence type="ECO:0000259" key="16">
    <source>
        <dbReference type="PROSITE" id="PS51194"/>
    </source>
</evidence>
<dbReference type="PROSITE" id="PS00039">
    <property type="entry name" value="DEAD_ATP_HELICASE"/>
    <property type="match status" value="1"/>
</dbReference>
<evidence type="ECO:0000313" key="19">
    <source>
        <dbReference type="Proteomes" id="UP001375240"/>
    </source>
</evidence>
<comment type="similarity">
    <text evidence="9">Belongs to the DEAD box helicase family. DDX47/RRP3 subfamily.</text>
</comment>
<dbReference type="GO" id="GO:0016787">
    <property type="term" value="F:hydrolase activity"/>
    <property type="evidence" value="ECO:0007669"/>
    <property type="project" value="UniProtKB-KW"/>
</dbReference>
<evidence type="ECO:0000256" key="4">
    <source>
        <dbReference type="ARBA" id="ARBA00022801"/>
    </source>
</evidence>
<dbReference type="InterPro" id="IPR044765">
    <property type="entry name" value="DDX47/Rrp3_DEADc"/>
</dbReference>
<dbReference type="InterPro" id="IPR050079">
    <property type="entry name" value="DEAD_box_RNA_helicase"/>
</dbReference>
<organism evidence="18 19">
    <name type="scientific">Orbilia brochopaga</name>
    <dbReference type="NCBI Taxonomy" id="3140254"/>
    <lineage>
        <taxon>Eukaryota</taxon>
        <taxon>Fungi</taxon>
        <taxon>Dikarya</taxon>
        <taxon>Ascomycota</taxon>
        <taxon>Pezizomycotina</taxon>
        <taxon>Orbiliomycetes</taxon>
        <taxon>Orbiliales</taxon>
        <taxon>Orbiliaceae</taxon>
        <taxon>Orbilia</taxon>
    </lineage>
</organism>
<keyword evidence="4 13" id="KW-0378">Hydrolase</keyword>
<dbReference type="SMART" id="SM00487">
    <property type="entry name" value="DEXDc"/>
    <property type="match status" value="1"/>
</dbReference>
<keyword evidence="5 13" id="KW-0347">Helicase</keyword>
<evidence type="ECO:0000256" key="10">
    <source>
        <dbReference type="ARBA" id="ARBA00024394"/>
    </source>
</evidence>
<evidence type="ECO:0000256" key="14">
    <source>
        <dbReference type="SAM" id="MobiDB-lite"/>
    </source>
</evidence>
<dbReference type="InterPro" id="IPR027417">
    <property type="entry name" value="P-loop_NTPase"/>
</dbReference>
<keyword evidence="7" id="KW-0694">RNA-binding</keyword>
<evidence type="ECO:0000256" key="1">
    <source>
        <dbReference type="ARBA" id="ARBA00004123"/>
    </source>
</evidence>
<evidence type="ECO:0000259" key="15">
    <source>
        <dbReference type="PROSITE" id="PS51192"/>
    </source>
</evidence>
<evidence type="ECO:0000259" key="17">
    <source>
        <dbReference type="PROSITE" id="PS51195"/>
    </source>
</evidence>
<feature type="region of interest" description="Disordered" evidence="14">
    <location>
        <begin position="504"/>
        <end position="528"/>
    </location>
</feature>
<feature type="compositionally biased region" description="Polar residues" evidence="14">
    <location>
        <begin position="39"/>
        <end position="50"/>
    </location>
</feature>